<dbReference type="Proteomes" id="UP000540128">
    <property type="component" value="Unassembled WGS sequence"/>
</dbReference>
<name>A0A7Y6CC70_9ACTN</name>
<dbReference type="EMBL" id="JAANNT010000020">
    <property type="protein sequence ID" value="NUV30841.1"/>
    <property type="molecule type" value="Genomic_DNA"/>
</dbReference>
<protein>
    <recommendedName>
        <fullName evidence="3">DUF5753 domain-containing protein</fullName>
    </recommendedName>
</protein>
<accession>A0A7Y6CC70</accession>
<evidence type="ECO:0000313" key="1">
    <source>
        <dbReference type="EMBL" id="NUV30841.1"/>
    </source>
</evidence>
<organism evidence="1 2">
    <name type="scientific">Streptomyces odorifer</name>
    <dbReference type="NCBI Taxonomy" id="53450"/>
    <lineage>
        <taxon>Bacteria</taxon>
        <taxon>Bacillati</taxon>
        <taxon>Actinomycetota</taxon>
        <taxon>Actinomycetes</taxon>
        <taxon>Kitasatosporales</taxon>
        <taxon>Streptomycetaceae</taxon>
        <taxon>Streptomyces</taxon>
        <taxon>Streptomyces albidoflavus group</taxon>
    </lineage>
</organism>
<comment type="caution">
    <text evidence="1">The sequence shown here is derived from an EMBL/GenBank/DDBJ whole genome shotgun (WGS) entry which is preliminary data.</text>
</comment>
<sequence>MSTASMIAVEQAVPWPAVQRVERAAVRIDTVQVCLPPPAMCLPDFRSWAAHRMNRTPPAGRVYEVPEAVVHWYAPVSVLKRGCLAPGTDADRYMIAGQLRFMLWQIRRERLVFHLVPEPTADAGHLDGLTAYYEAGDADPLLVYDRLHEVTAVSPAYRTTAAGAFTEFERAALPDFTGAVMLRSHLNSVSPE</sequence>
<proteinExistence type="predicted"/>
<reference evidence="1 2" key="1">
    <citation type="submission" date="2020-03" db="EMBL/GenBank/DDBJ databases">
        <title>Complete genome sequence of sixteen Streptomyces strains facilitates identification of candidate genes involved in plant growth-promotion in grain legumes and cereals.</title>
        <authorList>
            <person name="Gopalakrishnan S."/>
            <person name="Thakur V."/>
            <person name="Saxena R."/>
            <person name="Vadlamudi S."/>
            <person name="Purohit S."/>
            <person name="Kumar V."/>
            <person name="Rathore A."/>
            <person name="Chitikineni A."/>
            <person name="Varshney R.K."/>
        </authorList>
    </citation>
    <scope>NUCLEOTIDE SEQUENCE [LARGE SCALE GENOMIC DNA]</scope>
    <source>
        <strain evidence="1 2">KAI-180</strain>
    </source>
</reference>
<keyword evidence="2" id="KW-1185">Reference proteome</keyword>
<evidence type="ECO:0008006" key="3">
    <source>
        <dbReference type="Google" id="ProtNLM"/>
    </source>
</evidence>
<dbReference type="AlphaFoldDB" id="A0A7Y6CC70"/>
<evidence type="ECO:0000313" key="2">
    <source>
        <dbReference type="Proteomes" id="UP000540128"/>
    </source>
</evidence>
<dbReference type="RefSeq" id="WP_175457117.1">
    <property type="nucleotide sequence ID" value="NZ_JAANNT010000020.1"/>
</dbReference>
<gene>
    <name evidence="1" type="ORF">G6W59_21455</name>
</gene>